<evidence type="ECO:0000256" key="3">
    <source>
        <dbReference type="ARBA" id="ARBA00022989"/>
    </source>
</evidence>
<reference evidence="6 7" key="1">
    <citation type="submission" date="2019-05" db="EMBL/GenBank/DDBJ databases">
        <title>Draft genome sequence of Pelagicola sp. DSW4-44.</title>
        <authorList>
            <person name="Oh J."/>
        </authorList>
    </citation>
    <scope>NUCLEOTIDE SEQUENCE [LARGE SCALE GENOMIC DNA]</scope>
    <source>
        <strain evidence="6 7">DSW4-44</strain>
    </source>
</reference>
<comment type="subcellular location">
    <subcellularLocation>
        <location evidence="1">Endomembrane system</location>
        <topology evidence="1">Multi-pass membrane protein</topology>
    </subcellularLocation>
</comment>
<gene>
    <name evidence="6" type="ORF">FEE96_10555</name>
</gene>
<feature type="transmembrane region" description="Helical" evidence="5">
    <location>
        <begin position="94"/>
        <end position="115"/>
    </location>
</feature>
<evidence type="ECO:0000313" key="6">
    <source>
        <dbReference type="EMBL" id="TLP65921.1"/>
    </source>
</evidence>
<accession>A0ABY2UWQ8</accession>
<keyword evidence="7" id="KW-1185">Reference proteome</keyword>
<protein>
    <recommendedName>
        <fullName evidence="8">DUF1295 domain-containing protein</fullName>
    </recommendedName>
</protein>
<keyword evidence="3 5" id="KW-1133">Transmembrane helix</keyword>
<evidence type="ECO:0000256" key="2">
    <source>
        <dbReference type="ARBA" id="ARBA00022692"/>
    </source>
</evidence>
<keyword evidence="4 5" id="KW-0472">Membrane</keyword>
<evidence type="ECO:0000256" key="1">
    <source>
        <dbReference type="ARBA" id="ARBA00004127"/>
    </source>
</evidence>
<feature type="transmembrane region" description="Helical" evidence="5">
    <location>
        <begin position="127"/>
        <end position="152"/>
    </location>
</feature>
<feature type="transmembrane region" description="Helical" evidence="5">
    <location>
        <begin position="50"/>
        <end position="74"/>
    </location>
</feature>
<dbReference type="RefSeq" id="WP_138162987.1">
    <property type="nucleotide sequence ID" value="NZ_VAUA01000004.1"/>
</dbReference>
<dbReference type="Gene3D" id="1.20.120.1630">
    <property type="match status" value="1"/>
</dbReference>
<evidence type="ECO:0000256" key="5">
    <source>
        <dbReference type="SAM" id="Phobius"/>
    </source>
</evidence>
<evidence type="ECO:0008006" key="8">
    <source>
        <dbReference type="Google" id="ProtNLM"/>
    </source>
</evidence>
<sequence>MTSLRDIRGRSTLWDILEGQPQHIGLAILLVVGANSLLDRPSEASYLLGYSSAGWATLSIGLAVIHQVIVAIVFRLQLHRNLFTRWFGNRDMSVWRLIFLPLLIARPLTVLLVAWTDTADITGVRLIELLAGTALLALAVWAMHSVLVHFTLPRALGGDHFRDTFASMPLVNKGVFKYTSNGMYGVAFLGLWGIALLFGSWNALILALFQQCYIWVHMYCTEAPDMRWIYGKT</sequence>
<evidence type="ECO:0000256" key="4">
    <source>
        <dbReference type="ARBA" id="ARBA00023136"/>
    </source>
</evidence>
<evidence type="ECO:0000313" key="7">
    <source>
        <dbReference type="Proteomes" id="UP000305041"/>
    </source>
</evidence>
<comment type="caution">
    <text evidence="6">The sequence shown here is derived from an EMBL/GenBank/DDBJ whole genome shotgun (WGS) entry which is preliminary data.</text>
</comment>
<organism evidence="6 7">
    <name type="scientific">Parasedimentitalea maritima</name>
    <dbReference type="NCBI Taxonomy" id="2578117"/>
    <lineage>
        <taxon>Bacteria</taxon>
        <taxon>Pseudomonadati</taxon>
        <taxon>Pseudomonadota</taxon>
        <taxon>Alphaproteobacteria</taxon>
        <taxon>Rhodobacterales</taxon>
        <taxon>Paracoccaceae</taxon>
        <taxon>Parasedimentitalea</taxon>
    </lineage>
</organism>
<dbReference type="Pfam" id="PF04191">
    <property type="entry name" value="PEMT"/>
    <property type="match status" value="1"/>
</dbReference>
<dbReference type="InterPro" id="IPR007318">
    <property type="entry name" value="Phopholipid_MeTrfase"/>
</dbReference>
<keyword evidence="2 5" id="KW-0812">Transmembrane</keyword>
<dbReference type="Proteomes" id="UP000305041">
    <property type="component" value="Unassembled WGS sequence"/>
</dbReference>
<feature type="transmembrane region" description="Helical" evidence="5">
    <location>
        <begin position="183"/>
        <end position="209"/>
    </location>
</feature>
<proteinExistence type="predicted"/>
<name>A0ABY2UWQ8_9RHOB</name>
<dbReference type="EMBL" id="VAUA01000004">
    <property type="protein sequence ID" value="TLP65921.1"/>
    <property type="molecule type" value="Genomic_DNA"/>
</dbReference>